<dbReference type="PANTHER" id="PTHR43191:SF12">
    <property type="entry name" value="RRNA METHYLASE"/>
    <property type="match status" value="1"/>
</dbReference>
<evidence type="ECO:0000313" key="4">
    <source>
        <dbReference type="EMBL" id="ACR17217.1"/>
    </source>
</evidence>
<dbReference type="CDD" id="cd18095">
    <property type="entry name" value="SpoU-like_rRNA-MTase"/>
    <property type="match status" value="1"/>
</dbReference>
<dbReference type="InterPro" id="IPR029028">
    <property type="entry name" value="Alpha/beta_knot_MTases"/>
</dbReference>
<evidence type="ECO:0000313" key="5">
    <source>
        <dbReference type="Proteomes" id="UP000001473"/>
    </source>
</evidence>
<protein>
    <submittedName>
        <fullName evidence="4">Putative rRNA methylase</fullName>
    </submittedName>
</protein>
<keyword evidence="1 4" id="KW-0489">Methyltransferase</keyword>
<dbReference type="GO" id="GO:0008173">
    <property type="term" value="F:RNA methyltransferase activity"/>
    <property type="evidence" value="ECO:0007669"/>
    <property type="project" value="InterPro"/>
</dbReference>
<dbReference type="SUPFAM" id="SSF75217">
    <property type="entry name" value="alpha/beta knot"/>
    <property type="match status" value="1"/>
</dbReference>
<dbReference type="InterPro" id="IPR051259">
    <property type="entry name" value="rRNA_Methyltransferase"/>
</dbReference>
<accession>C4LHB2</accession>
<gene>
    <name evidence="4" type="ordered locus">ckrop_0440</name>
</gene>
<dbReference type="InterPro" id="IPR001537">
    <property type="entry name" value="SpoU_MeTrfase"/>
</dbReference>
<dbReference type="InterPro" id="IPR029026">
    <property type="entry name" value="tRNA_m1G_MTases_N"/>
</dbReference>
<dbReference type="Pfam" id="PF00588">
    <property type="entry name" value="SpoU_methylase"/>
    <property type="match status" value="1"/>
</dbReference>
<dbReference type="Proteomes" id="UP000001473">
    <property type="component" value="Chromosome"/>
</dbReference>
<dbReference type="SUPFAM" id="SSF55315">
    <property type="entry name" value="L30e-like"/>
    <property type="match status" value="1"/>
</dbReference>
<feature type="domain" description="tRNA/rRNA methyltransferase SpoU type" evidence="3">
    <location>
        <begin position="152"/>
        <end position="297"/>
    </location>
</feature>
<dbReference type="InterPro" id="IPR029064">
    <property type="entry name" value="Ribosomal_eL30-like_sf"/>
</dbReference>
<dbReference type="PANTHER" id="PTHR43191">
    <property type="entry name" value="RRNA METHYLTRANSFERASE 3"/>
    <property type="match status" value="1"/>
</dbReference>
<keyword evidence="5" id="KW-1185">Reference proteome</keyword>
<dbReference type="RefSeq" id="WP_012731105.1">
    <property type="nucleotide sequence ID" value="NC_012704.1"/>
</dbReference>
<dbReference type="GO" id="GO:0003723">
    <property type="term" value="F:RNA binding"/>
    <property type="evidence" value="ECO:0007669"/>
    <property type="project" value="InterPro"/>
</dbReference>
<dbReference type="Gene3D" id="3.30.1330.30">
    <property type="match status" value="1"/>
</dbReference>
<dbReference type="KEGG" id="ckp:ckrop_0440"/>
<name>C4LHB2_CORK4</name>
<evidence type="ECO:0000259" key="3">
    <source>
        <dbReference type="Pfam" id="PF00588"/>
    </source>
</evidence>
<evidence type="ECO:0000256" key="2">
    <source>
        <dbReference type="ARBA" id="ARBA00022679"/>
    </source>
</evidence>
<dbReference type="EMBL" id="CP001620">
    <property type="protein sequence ID" value="ACR17217.1"/>
    <property type="molecule type" value="Genomic_DNA"/>
</dbReference>
<dbReference type="Gene3D" id="3.40.1280.10">
    <property type="match status" value="1"/>
</dbReference>
<organism evidence="4 5">
    <name type="scientific">Corynebacterium kroppenstedtii (strain DSM 44385 / JCM 11950 / CIP 105744 / CCUG 35717)</name>
    <dbReference type="NCBI Taxonomy" id="645127"/>
    <lineage>
        <taxon>Bacteria</taxon>
        <taxon>Bacillati</taxon>
        <taxon>Actinomycetota</taxon>
        <taxon>Actinomycetes</taxon>
        <taxon>Mycobacteriales</taxon>
        <taxon>Corynebacteriaceae</taxon>
        <taxon>Corynebacterium</taxon>
    </lineage>
</organism>
<keyword evidence="2" id="KW-0808">Transferase</keyword>
<dbReference type="eggNOG" id="COG0566">
    <property type="taxonomic scope" value="Bacteria"/>
</dbReference>
<proteinExistence type="predicted"/>
<dbReference type="AlphaFoldDB" id="C4LHB2"/>
<dbReference type="HOGENOM" id="CLU_021322_3_3_11"/>
<dbReference type="STRING" id="645127.ckrop_0440"/>
<dbReference type="GO" id="GO:0032259">
    <property type="term" value="P:methylation"/>
    <property type="evidence" value="ECO:0007669"/>
    <property type="project" value="UniProtKB-KW"/>
</dbReference>
<reference evidence="4 5" key="1">
    <citation type="journal article" date="2008" name="J. Biotechnol.">
        <title>Ultrafast pyrosequencing of Corynebacterium kroppenstedtii DSM44385 revealed insights into the physiology of a lipophilic corynebacterium that lacks mycolic acids.</title>
        <authorList>
            <person name="Tauch A."/>
            <person name="Schneider J."/>
            <person name="Szczepanowski R."/>
            <person name="Tilker A."/>
            <person name="Viehoever P."/>
            <person name="Gartemann K.-H."/>
            <person name="Arnold W."/>
            <person name="Blom J."/>
            <person name="Brinkrolf K."/>
            <person name="Brune I."/>
            <person name="Goetker S."/>
            <person name="Weisshaar B."/>
            <person name="Goesmann A."/>
            <person name="Droege M."/>
            <person name="Puehler A."/>
        </authorList>
    </citation>
    <scope>NUCLEOTIDE SEQUENCE [LARGE SCALE GENOMIC DNA]</scope>
    <source>
        <strain evidence="5">DSM 44385 / JCM 11950 / CIP 105744 / CCUG 35717</strain>
    </source>
</reference>
<sequence length="325" mass="35012">MSGCDSAEVIMNECDVVYIEDPSDPRLDDFRNLNHSDKRPDMPGGKGLVIAEGLLVVPRLIRSRFPVRAIMGTEAKLHSLLDDADLAATLAQANIPVWCVSREVMAEIVGFDMHRGLLASANRVDVPSISDVLDELDARRDRPDQPPVSGTIAVLEGVGDHENIGALFRNAAGLGVDAVFFGAGCADPLYRRVVRVSMGHVLRVPFAYFDGNRSTWQRGLSELQQRGYRCVALTPSDDAVMLPEALDGAQRAALIVGAEGPGLTEHAMRASDVRARIPMAPGTDSLNVATAAAMGFYERARTSIVGCGRPLRPARGGSNTSRRRI</sequence>
<evidence type="ECO:0000256" key="1">
    <source>
        <dbReference type="ARBA" id="ARBA00022603"/>
    </source>
</evidence>
<dbReference type="GO" id="GO:0006396">
    <property type="term" value="P:RNA processing"/>
    <property type="evidence" value="ECO:0007669"/>
    <property type="project" value="InterPro"/>
</dbReference>